<evidence type="ECO:0000256" key="3">
    <source>
        <dbReference type="ARBA" id="ARBA00022490"/>
    </source>
</evidence>
<evidence type="ECO:0000256" key="1">
    <source>
        <dbReference type="ARBA" id="ARBA00004496"/>
    </source>
</evidence>
<dbReference type="Pfam" id="PF00118">
    <property type="entry name" value="Cpn60_TCP1"/>
    <property type="match status" value="1"/>
</dbReference>
<proteinExistence type="inferred from homology"/>
<gene>
    <name evidence="9" type="ORF">BEWA_043560</name>
</gene>
<dbReference type="InterPro" id="IPR002194">
    <property type="entry name" value="Chaperonin_TCP-1_CS"/>
</dbReference>
<dbReference type="SUPFAM" id="SSF54849">
    <property type="entry name" value="GroEL-intermediate domain like"/>
    <property type="match status" value="1"/>
</dbReference>
<dbReference type="InterPro" id="IPR002423">
    <property type="entry name" value="Cpn60/GroEL/TCP-1"/>
</dbReference>
<evidence type="ECO:0000313" key="10">
    <source>
        <dbReference type="Proteomes" id="UP000031512"/>
    </source>
</evidence>
<reference evidence="9 10" key="1">
    <citation type="journal article" date="2012" name="BMC Genomics">
        <title>Comparative genomic analysis and phylogenetic position of Theileria equi.</title>
        <authorList>
            <person name="Kappmeyer L.S."/>
            <person name="Thiagarajan M."/>
            <person name="Herndon D.R."/>
            <person name="Ramsay J.D."/>
            <person name="Caler E."/>
            <person name="Djikeng A."/>
            <person name="Gillespie J.J."/>
            <person name="Lau A.O."/>
            <person name="Roalson E.H."/>
            <person name="Silva J.C."/>
            <person name="Silva M.G."/>
            <person name="Suarez C.E."/>
            <person name="Ueti M.W."/>
            <person name="Nene V.M."/>
            <person name="Mealey R.H."/>
            <person name="Knowles D.P."/>
            <person name="Brayton K.A."/>
        </authorList>
    </citation>
    <scope>NUCLEOTIDE SEQUENCE [LARGE SCALE GENOMIC DNA]</scope>
    <source>
        <strain evidence="9 10">WA</strain>
    </source>
</reference>
<dbReference type="GO" id="GO:0140662">
    <property type="term" value="F:ATP-dependent protein folding chaperone"/>
    <property type="evidence" value="ECO:0007669"/>
    <property type="project" value="InterPro"/>
</dbReference>
<dbReference type="SUPFAM" id="SSF48592">
    <property type="entry name" value="GroEL equatorial domain-like"/>
    <property type="match status" value="1"/>
</dbReference>
<dbReference type="GeneID" id="15807763"/>
<keyword evidence="5 8" id="KW-0067">ATP-binding</keyword>
<dbReference type="AlphaFoldDB" id="L1LGE5"/>
<evidence type="ECO:0000256" key="8">
    <source>
        <dbReference type="RuleBase" id="RU004187"/>
    </source>
</evidence>
<dbReference type="InterPro" id="IPR027409">
    <property type="entry name" value="GroEL-like_apical_dom_sf"/>
</dbReference>
<dbReference type="eggNOG" id="KOG0362">
    <property type="taxonomic scope" value="Eukaryota"/>
</dbReference>
<sequence length="538" mass="58649">MFTHKFGAKALLRDGGRLFGPSDNAVLRNIEACATIADMLKTSLGPNSMKKLIVNHIDKKFVTSDCDTILSELDVQHPAAKVLVMAVQSLQQEFGDGTNTLMSFAGELLNNAAFLLQEGVHISDIRKGYEIAYNKFLELAQDEVVYTLESFYSKDEVYTAIRSSIDAKQISNSEEIGKLVAKAITMIMPPEKKKFDPENVRLVKIFGGSISQSSVLNGIVLMQDASGYVKKTDATKVMVLACGLEFSGPEAKGTVLINNAAELMNFTRGEENQMEDIIRRIKNKNVGCIIANGSVSEMALHFCNKYDILVLKVTSKFELRRLCRSLGATALIKLTEPHEDDLGIVESIRVTEISSKKTTVIHARDCRISTIILKGPTMGILDEIERAIDDGLACVNSAIKDPRFLPGGGAFEIEMARQLNKLSQTIPGLEKYAVAKFAESFECVPKILASNAGHDATLAITELYAGHDSGNKYACVNIDIGSIVANAKELSIFDHYACKLFTMKLVYESVATILSIDQIIMAKPAGGPKPKAPGPPDL</sequence>
<evidence type="ECO:0000313" key="9">
    <source>
        <dbReference type="EMBL" id="EKX74315.1"/>
    </source>
</evidence>
<dbReference type="Gene3D" id="3.50.7.10">
    <property type="entry name" value="GroEL"/>
    <property type="match status" value="1"/>
</dbReference>
<dbReference type="KEGG" id="beq:BEWA_043560"/>
<dbReference type="VEuPathDB" id="PiroplasmaDB:BEWA_043560"/>
<dbReference type="PROSITE" id="PS00750">
    <property type="entry name" value="TCP1_1"/>
    <property type="match status" value="1"/>
</dbReference>
<comment type="subcellular location">
    <subcellularLocation>
        <location evidence="1">Cytoplasm</location>
    </subcellularLocation>
</comment>
<comment type="caution">
    <text evidence="9">The sequence shown here is derived from an EMBL/GenBank/DDBJ whole genome shotgun (WGS) entry which is preliminary data.</text>
</comment>
<dbReference type="InterPro" id="IPR017998">
    <property type="entry name" value="Chaperone_TCP-1"/>
</dbReference>
<keyword evidence="4 8" id="KW-0547">Nucleotide-binding</keyword>
<evidence type="ECO:0000256" key="7">
    <source>
        <dbReference type="ARBA" id="ARBA00029602"/>
    </source>
</evidence>
<dbReference type="GO" id="GO:0005737">
    <property type="term" value="C:cytoplasm"/>
    <property type="evidence" value="ECO:0007669"/>
    <property type="project" value="UniProtKB-SubCell"/>
</dbReference>
<dbReference type="InterPro" id="IPR027410">
    <property type="entry name" value="TCP-1-like_intermed_sf"/>
</dbReference>
<evidence type="ECO:0000256" key="6">
    <source>
        <dbReference type="ARBA" id="ARBA00023186"/>
    </source>
</evidence>
<organism evidence="9 10">
    <name type="scientific">Theileria equi strain WA</name>
    <dbReference type="NCBI Taxonomy" id="1537102"/>
    <lineage>
        <taxon>Eukaryota</taxon>
        <taxon>Sar</taxon>
        <taxon>Alveolata</taxon>
        <taxon>Apicomplexa</taxon>
        <taxon>Aconoidasida</taxon>
        <taxon>Piroplasmida</taxon>
        <taxon>Theileriidae</taxon>
        <taxon>Theileria</taxon>
    </lineage>
</organism>
<dbReference type="GO" id="GO:0005524">
    <property type="term" value="F:ATP binding"/>
    <property type="evidence" value="ECO:0007669"/>
    <property type="project" value="UniProtKB-KW"/>
</dbReference>
<dbReference type="Gene3D" id="3.30.260.10">
    <property type="entry name" value="TCP-1-like chaperonin intermediate domain"/>
    <property type="match status" value="1"/>
</dbReference>
<dbReference type="Proteomes" id="UP000031512">
    <property type="component" value="Unassembled WGS sequence"/>
</dbReference>
<evidence type="ECO:0000256" key="2">
    <source>
        <dbReference type="ARBA" id="ARBA00008020"/>
    </source>
</evidence>
<dbReference type="PRINTS" id="PR00304">
    <property type="entry name" value="TCOMPLEXTCP1"/>
</dbReference>
<dbReference type="Gene3D" id="1.10.560.10">
    <property type="entry name" value="GroEL-like equatorial domain"/>
    <property type="match status" value="1"/>
</dbReference>
<keyword evidence="3" id="KW-0963">Cytoplasm</keyword>
<dbReference type="SUPFAM" id="SSF52029">
    <property type="entry name" value="GroEL apical domain-like"/>
    <property type="match status" value="1"/>
</dbReference>
<evidence type="ECO:0000256" key="4">
    <source>
        <dbReference type="ARBA" id="ARBA00022741"/>
    </source>
</evidence>
<comment type="similarity">
    <text evidence="2 8">Belongs to the TCP-1 chaperonin family.</text>
</comment>
<dbReference type="GO" id="GO:0051082">
    <property type="term" value="F:unfolded protein binding"/>
    <property type="evidence" value="ECO:0007669"/>
    <property type="project" value="InterPro"/>
</dbReference>
<dbReference type="STRING" id="1537102.L1LGE5"/>
<name>L1LGE5_THEEQ</name>
<dbReference type="InterPro" id="IPR027413">
    <property type="entry name" value="GROEL-like_equatorial_sf"/>
</dbReference>
<accession>L1LGE5</accession>
<dbReference type="FunFam" id="3.50.7.10:FF:000008">
    <property type="entry name" value="T-complex protein 1 subunit theta"/>
    <property type="match status" value="1"/>
</dbReference>
<evidence type="ECO:0000256" key="5">
    <source>
        <dbReference type="ARBA" id="ARBA00022840"/>
    </source>
</evidence>
<dbReference type="EMBL" id="ACOU01000002">
    <property type="protein sequence ID" value="EKX74315.1"/>
    <property type="molecule type" value="Genomic_DNA"/>
</dbReference>
<protein>
    <recommendedName>
        <fullName evidence="7">CCT-theta</fullName>
    </recommendedName>
</protein>
<dbReference type="RefSeq" id="XP_004833767.1">
    <property type="nucleotide sequence ID" value="XM_004833710.1"/>
</dbReference>
<dbReference type="OrthoDB" id="1748577at2759"/>
<dbReference type="GO" id="GO:0016887">
    <property type="term" value="F:ATP hydrolysis activity"/>
    <property type="evidence" value="ECO:0007669"/>
    <property type="project" value="InterPro"/>
</dbReference>
<dbReference type="CDD" id="cd03341">
    <property type="entry name" value="TCP1_theta"/>
    <property type="match status" value="1"/>
</dbReference>
<dbReference type="InterPro" id="IPR012721">
    <property type="entry name" value="Chap_CCT_theta"/>
</dbReference>
<keyword evidence="6 8" id="KW-0143">Chaperone</keyword>
<dbReference type="NCBIfam" id="TIGR02346">
    <property type="entry name" value="chap_CCT_theta"/>
    <property type="match status" value="1"/>
</dbReference>
<keyword evidence="10" id="KW-1185">Reference proteome</keyword>
<dbReference type="PANTHER" id="PTHR11353">
    <property type="entry name" value="CHAPERONIN"/>
    <property type="match status" value="1"/>
</dbReference>